<protein>
    <submittedName>
        <fullName evidence="1">Uncharacterized protein</fullName>
    </submittedName>
</protein>
<dbReference type="AlphaFoldDB" id="A0A4R1I7P4"/>
<name>A0A4R1I7P4_ANCAQ</name>
<evidence type="ECO:0000313" key="1">
    <source>
        <dbReference type="EMBL" id="TCK30103.1"/>
    </source>
</evidence>
<accession>A0A4R1I7P4</accession>
<reference evidence="1 2" key="1">
    <citation type="submission" date="2019-03" db="EMBL/GenBank/DDBJ databases">
        <title>Genomic Encyclopedia of Type Strains, Phase IV (KMG-IV): sequencing the most valuable type-strain genomes for metagenomic binning, comparative biology and taxonomic classification.</title>
        <authorList>
            <person name="Goeker M."/>
        </authorList>
    </citation>
    <scope>NUCLEOTIDE SEQUENCE [LARGE SCALE GENOMIC DNA]</scope>
    <source>
        <strain evidence="1 2">DSM 101</strain>
    </source>
</reference>
<dbReference type="RefSeq" id="WP_131833473.1">
    <property type="nucleotide sequence ID" value="NZ_SMFY01000001.1"/>
</dbReference>
<dbReference type="OrthoDB" id="9801741at2"/>
<dbReference type="EMBL" id="SMFY01000001">
    <property type="protein sequence ID" value="TCK30103.1"/>
    <property type="molecule type" value="Genomic_DNA"/>
</dbReference>
<comment type="caution">
    <text evidence="1">The sequence shown here is derived from an EMBL/GenBank/DDBJ whole genome shotgun (WGS) entry which is preliminary data.</text>
</comment>
<evidence type="ECO:0000313" key="2">
    <source>
        <dbReference type="Proteomes" id="UP000295030"/>
    </source>
</evidence>
<keyword evidence="2" id="KW-1185">Reference proteome</keyword>
<organism evidence="1 2">
    <name type="scientific">Ancylobacter aquaticus</name>
    <dbReference type="NCBI Taxonomy" id="100"/>
    <lineage>
        <taxon>Bacteria</taxon>
        <taxon>Pseudomonadati</taxon>
        <taxon>Pseudomonadota</taxon>
        <taxon>Alphaproteobacteria</taxon>
        <taxon>Hyphomicrobiales</taxon>
        <taxon>Xanthobacteraceae</taxon>
        <taxon>Ancylobacter</taxon>
    </lineage>
</organism>
<dbReference type="Proteomes" id="UP000295030">
    <property type="component" value="Unassembled WGS sequence"/>
</dbReference>
<proteinExistence type="predicted"/>
<gene>
    <name evidence="1" type="ORF">EV667_0189</name>
</gene>
<sequence length="140" mass="15310">MNEVTEGAAEGATTGTLSRIRLHLARSKEFPDGSARHGYEFLAPLDGEGHIDSDAWKDLRAACTVTRFWANEAPEQGKLVHRAGGVGGSSWVFDYEEDAGDDDETGYRFGDHAFVPGEYVSLRDEDGDMHTFVVFSVQPA</sequence>